<feature type="binding site" evidence="10">
    <location>
        <begin position="244"/>
        <end position="250"/>
    </location>
    <ligand>
        <name>GTP</name>
        <dbReference type="ChEBI" id="CHEBI:37565"/>
    </ligand>
</feature>
<feature type="binding site" evidence="10">
    <location>
        <position position="225"/>
    </location>
    <ligand>
        <name>K(+)</name>
        <dbReference type="ChEBI" id="CHEBI:29103"/>
    </ligand>
</feature>
<keyword evidence="9 10" id="KW-0342">GTP-binding</keyword>
<dbReference type="GO" id="GO:0030488">
    <property type="term" value="P:tRNA methylation"/>
    <property type="evidence" value="ECO:0007669"/>
    <property type="project" value="TreeGrafter"/>
</dbReference>
<dbReference type="EC" id="3.6.-.-" evidence="10"/>
<dbReference type="InterPro" id="IPR006073">
    <property type="entry name" value="GTP-bd"/>
</dbReference>
<evidence type="ECO:0000256" key="7">
    <source>
        <dbReference type="ARBA" id="ARBA00022842"/>
    </source>
</evidence>
<keyword evidence="4 10" id="KW-0479">Metal-binding</keyword>
<dbReference type="PROSITE" id="PS51709">
    <property type="entry name" value="G_TRME"/>
    <property type="match status" value="1"/>
</dbReference>
<feature type="binding site" evidence="10">
    <location>
        <begin position="269"/>
        <end position="272"/>
    </location>
    <ligand>
        <name>GTP</name>
        <dbReference type="ChEBI" id="CHEBI:37565"/>
    </ligand>
</feature>
<comment type="subunit">
    <text evidence="10">Homodimer. Heterotetramer of two MnmE and two MnmG subunits.</text>
</comment>
<dbReference type="InterPro" id="IPR031168">
    <property type="entry name" value="G_TrmE"/>
</dbReference>
<proteinExistence type="inferred from homology"/>
<dbReference type="Pfam" id="PF10396">
    <property type="entry name" value="TrmE_N"/>
    <property type="match status" value="1"/>
</dbReference>
<dbReference type="PANTHER" id="PTHR42714">
    <property type="entry name" value="TRNA MODIFICATION GTPASE GTPBP3"/>
    <property type="match status" value="1"/>
</dbReference>
<feature type="binding site" evidence="10">
    <location>
        <begin position="225"/>
        <end position="230"/>
    </location>
    <ligand>
        <name>GTP</name>
        <dbReference type="ChEBI" id="CHEBI:37565"/>
    </ligand>
</feature>
<dbReference type="CDD" id="cd04164">
    <property type="entry name" value="trmE"/>
    <property type="match status" value="1"/>
</dbReference>
<evidence type="ECO:0000256" key="2">
    <source>
        <dbReference type="ARBA" id="ARBA00022490"/>
    </source>
</evidence>
<dbReference type="GO" id="GO:0005525">
    <property type="term" value="F:GTP binding"/>
    <property type="evidence" value="ECO:0007669"/>
    <property type="project" value="UniProtKB-UniRule"/>
</dbReference>
<organism evidence="13 14">
    <name type="scientific">Hydrogenothermus marinus</name>
    <dbReference type="NCBI Taxonomy" id="133270"/>
    <lineage>
        <taxon>Bacteria</taxon>
        <taxon>Pseudomonadati</taxon>
        <taxon>Aquificota</taxon>
        <taxon>Aquificia</taxon>
        <taxon>Aquificales</taxon>
        <taxon>Hydrogenothermaceae</taxon>
        <taxon>Hydrogenothermus</taxon>
    </lineage>
</organism>
<dbReference type="Proteomes" id="UP000280842">
    <property type="component" value="Unassembled WGS sequence"/>
</dbReference>
<dbReference type="InterPro" id="IPR027266">
    <property type="entry name" value="TrmE/GcvT-like"/>
</dbReference>
<evidence type="ECO:0000313" key="14">
    <source>
        <dbReference type="Proteomes" id="UP000280842"/>
    </source>
</evidence>
<feature type="domain" description="TrmE-type G" evidence="12">
    <location>
        <begin position="215"/>
        <end position="370"/>
    </location>
</feature>
<evidence type="ECO:0000256" key="1">
    <source>
        <dbReference type="ARBA" id="ARBA00011043"/>
    </source>
</evidence>
<keyword evidence="7 10" id="KW-0460">Magnesium</keyword>
<keyword evidence="14" id="KW-1185">Reference proteome</keyword>
<comment type="cofactor">
    <cofactor evidence="10">
        <name>K(+)</name>
        <dbReference type="ChEBI" id="CHEBI:29103"/>
    </cofactor>
    <text evidence="10">Binds 1 potassium ion per subunit.</text>
</comment>
<dbReference type="RefSeq" id="WP_121923629.1">
    <property type="nucleotide sequence ID" value="NZ_REFO01000015.1"/>
</dbReference>
<comment type="caution">
    <text evidence="13">The sequence shown here is derived from an EMBL/GenBank/DDBJ whole genome shotgun (WGS) entry which is preliminary data.</text>
</comment>
<feature type="binding site" evidence="10">
    <location>
        <position position="448"/>
    </location>
    <ligand>
        <name>(6S)-5-formyl-5,6,7,8-tetrahydrofolate</name>
        <dbReference type="ChEBI" id="CHEBI:57457"/>
    </ligand>
</feature>
<dbReference type="InterPro" id="IPR025867">
    <property type="entry name" value="MnmE_helical"/>
</dbReference>
<sequence>MEKDTIVANATPLVASAVSIIRISGKDALKIGKSIFSRKNNIEPRKVYFGKFIDDKGNIIDEGLFIYFKAPNSFTGEDVVEIQTHGSVPVVKQIIKQTIEKGARFAQPGEFTKRAFLNGKIDLTQAEAIAQLIEAKTEKATKAAVNLLEGKLSKQIKKLKEKLMNINMLIEAELNFPEDVEEIDMNIVKENLKEVIDEIKKLISTYKKGKIINEGIKLAIVGRPNVGKSSLFNALVGYERAIVSDIQGTTRDFIEESYQIDGIPIRLIDTAGVRDAKDEIEKIGIEKTKEKIKEADIVLFVFDVSEGFTEEDKKIYEEVKDKNPIIVGNKTDLILDKNQKKCYFKDIIYTSVKSQKGISELEKEILKNLHLTEDSDSEIYINLRHQESLKKALDVLNKIYTNFENYKDFKEILMIDIKEAENYLSEIIGEIATEDILGKIFSSFCIGK</sequence>
<dbReference type="InterPro" id="IPR005225">
    <property type="entry name" value="Small_GTP-bd"/>
</dbReference>
<feature type="binding site" evidence="10">
    <location>
        <position position="229"/>
    </location>
    <ligand>
        <name>Mg(2+)</name>
        <dbReference type="ChEBI" id="CHEBI:18420"/>
    </ligand>
</feature>
<dbReference type="GO" id="GO:0005829">
    <property type="term" value="C:cytosol"/>
    <property type="evidence" value="ECO:0007669"/>
    <property type="project" value="TreeGrafter"/>
</dbReference>
<name>A0A3M0B8Z8_9AQUI</name>
<feature type="binding site" evidence="10">
    <location>
        <position position="81"/>
    </location>
    <ligand>
        <name>(6S)-5-formyl-5,6,7,8-tetrahydrofolate</name>
        <dbReference type="ChEBI" id="CHEBI:57457"/>
    </ligand>
</feature>
<comment type="subcellular location">
    <subcellularLocation>
        <location evidence="10">Cytoplasm</location>
    </subcellularLocation>
</comment>
<evidence type="ECO:0000256" key="11">
    <source>
        <dbReference type="RuleBase" id="RU003313"/>
    </source>
</evidence>
<dbReference type="NCBIfam" id="TIGR00450">
    <property type="entry name" value="mnmE_trmE_thdF"/>
    <property type="match status" value="1"/>
</dbReference>
<keyword evidence="8 10" id="KW-0630">Potassium</keyword>
<dbReference type="InterPro" id="IPR027368">
    <property type="entry name" value="MnmE_dom2"/>
</dbReference>
<dbReference type="PANTHER" id="PTHR42714:SF2">
    <property type="entry name" value="TRNA MODIFICATION GTPASE GTPBP3, MITOCHONDRIAL"/>
    <property type="match status" value="1"/>
</dbReference>
<dbReference type="FunFam" id="3.30.1360.120:FF:000003">
    <property type="entry name" value="tRNA modification GTPase MnmE"/>
    <property type="match status" value="1"/>
</dbReference>
<dbReference type="SUPFAM" id="SSF52540">
    <property type="entry name" value="P-loop containing nucleoside triphosphate hydrolases"/>
    <property type="match status" value="1"/>
</dbReference>
<protein>
    <recommendedName>
        <fullName evidence="10">tRNA modification GTPase MnmE</fullName>
        <ecNumber evidence="10">3.6.-.-</ecNumber>
    </recommendedName>
</protein>
<dbReference type="Pfam" id="PF01926">
    <property type="entry name" value="MMR_HSR1"/>
    <property type="match status" value="1"/>
</dbReference>
<dbReference type="FunFam" id="3.40.50.300:FF:000494">
    <property type="entry name" value="tRNA modification GTPase MnmE"/>
    <property type="match status" value="1"/>
</dbReference>
<keyword evidence="2 10" id="KW-0963">Cytoplasm</keyword>
<evidence type="ECO:0000256" key="4">
    <source>
        <dbReference type="ARBA" id="ARBA00022723"/>
    </source>
</evidence>
<comment type="similarity">
    <text evidence="1 10 11">Belongs to the TRAFAC class TrmE-Era-EngA-EngB-Septin-like GTPase superfamily. TrmE GTPase family.</text>
</comment>
<feature type="binding site" evidence="10">
    <location>
        <position position="246"/>
    </location>
    <ligand>
        <name>K(+)</name>
        <dbReference type="ChEBI" id="CHEBI:29103"/>
    </ligand>
</feature>
<dbReference type="GO" id="GO:0042802">
    <property type="term" value="F:identical protein binding"/>
    <property type="evidence" value="ECO:0007669"/>
    <property type="project" value="UniProtKB-ARBA"/>
</dbReference>
<dbReference type="Gene3D" id="3.40.50.300">
    <property type="entry name" value="P-loop containing nucleotide triphosphate hydrolases"/>
    <property type="match status" value="1"/>
</dbReference>
<dbReference type="Gene3D" id="1.20.120.430">
    <property type="entry name" value="tRNA modification GTPase MnmE domain 2"/>
    <property type="match status" value="1"/>
</dbReference>
<dbReference type="InterPro" id="IPR004520">
    <property type="entry name" value="GTPase_MnmE"/>
</dbReference>
<dbReference type="NCBIfam" id="TIGR00231">
    <property type="entry name" value="small_GTP"/>
    <property type="match status" value="1"/>
</dbReference>
<dbReference type="OrthoDB" id="9805918at2"/>
<dbReference type="GO" id="GO:0003924">
    <property type="term" value="F:GTPase activity"/>
    <property type="evidence" value="ECO:0007669"/>
    <property type="project" value="UniProtKB-UniRule"/>
</dbReference>
<dbReference type="PRINTS" id="PR00326">
    <property type="entry name" value="GTP1OBG"/>
</dbReference>
<gene>
    <name evidence="10" type="primary">mnmE</name>
    <name evidence="10" type="synonym">trmE</name>
    <name evidence="13" type="ORF">CLV39_1525</name>
</gene>
<dbReference type="GO" id="GO:0046872">
    <property type="term" value="F:metal ion binding"/>
    <property type="evidence" value="ECO:0007669"/>
    <property type="project" value="UniProtKB-KW"/>
</dbReference>
<evidence type="ECO:0000256" key="6">
    <source>
        <dbReference type="ARBA" id="ARBA00022801"/>
    </source>
</evidence>
<feature type="binding site" evidence="10">
    <location>
        <position position="250"/>
    </location>
    <ligand>
        <name>Mg(2+)</name>
        <dbReference type="ChEBI" id="CHEBI:18420"/>
    </ligand>
</feature>
<feature type="binding site" evidence="10">
    <location>
        <position position="22"/>
    </location>
    <ligand>
        <name>(6S)-5-formyl-5,6,7,8-tetrahydrofolate</name>
        <dbReference type="ChEBI" id="CHEBI:57457"/>
    </ligand>
</feature>
<dbReference type="EMBL" id="REFO01000015">
    <property type="protein sequence ID" value="RMA93046.1"/>
    <property type="molecule type" value="Genomic_DNA"/>
</dbReference>
<feature type="binding site" evidence="10">
    <location>
        <position position="249"/>
    </location>
    <ligand>
        <name>K(+)</name>
        <dbReference type="ChEBI" id="CHEBI:29103"/>
    </ligand>
</feature>
<evidence type="ECO:0000256" key="9">
    <source>
        <dbReference type="ARBA" id="ARBA00023134"/>
    </source>
</evidence>
<dbReference type="AlphaFoldDB" id="A0A3M0B8Z8"/>
<dbReference type="GO" id="GO:0002098">
    <property type="term" value="P:tRNA wobble uridine modification"/>
    <property type="evidence" value="ECO:0007669"/>
    <property type="project" value="TreeGrafter"/>
</dbReference>
<dbReference type="NCBIfam" id="NF003661">
    <property type="entry name" value="PRK05291.1-3"/>
    <property type="match status" value="1"/>
</dbReference>
<dbReference type="InterPro" id="IPR027417">
    <property type="entry name" value="P-loop_NTPase"/>
</dbReference>
<comment type="caution">
    <text evidence="10">Lacks conserved residue(s) required for the propagation of feature annotation.</text>
</comment>
<evidence type="ECO:0000313" key="13">
    <source>
        <dbReference type="EMBL" id="RMA93046.1"/>
    </source>
</evidence>
<evidence type="ECO:0000256" key="8">
    <source>
        <dbReference type="ARBA" id="ARBA00022958"/>
    </source>
</evidence>
<dbReference type="HAMAP" id="MF_00379">
    <property type="entry name" value="GTPase_MnmE"/>
    <property type="match status" value="1"/>
</dbReference>
<evidence type="ECO:0000256" key="5">
    <source>
        <dbReference type="ARBA" id="ARBA00022741"/>
    </source>
</evidence>
<evidence type="ECO:0000259" key="12">
    <source>
        <dbReference type="PROSITE" id="PS51709"/>
    </source>
</evidence>
<reference evidence="13 14" key="1">
    <citation type="submission" date="2018-10" db="EMBL/GenBank/DDBJ databases">
        <title>Genomic Encyclopedia of Archaeal and Bacterial Type Strains, Phase II (KMG-II): from individual species to whole genera.</title>
        <authorList>
            <person name="Goeker M."/>
        </authorList>
    </citation>
    <scope>NUCLEOTIDE SEQUENCE [LARGE SCALE GENOMIC DNA]</scope>
    <source>
        <strain evidence="13 14">VM1</strain>
    </source>
</reference>
<comment type="function">
    <text evidence="10">Exhibits a very high intrinsic GTPase hydrolysis rate. Involved in the addition of a carboxymethylaminomethyl (cmnm) group at the wobble position (U34) of certain tRNAs, forming tRNA-cmnm(5)s(2)U34.</text>
</comment>
<keyword evidence="3 10" id="KW-0819">tRNA processing</keyword>
<evidence type="ECO:0000256" key="10">
    <source>
        <dbReference type="HAMAP-Rule" id="MF_00379"/>
    </source>
</evidence>
<dbReference type="Gene3D" id="3.30.1360.120">
    <property type="entry name" value="Probable tRNA modification gtpase trme, domain 1"/>
    <property type="match status" value="1"/>
</dbReference>
<feature type="binding site" evidence="10">
    <location>
        <position position="244"/>
    </location>
    <ligand>
        <name>K(+)</name>
        <dbReference type="ChEBI" id="CHEBI:29103"/>
    </ligand>
</feature>
<evidence type="ECO:0000256" key="3">
    <source>
        <dbReference type="ARBA" id="ARBA00022694"/>
    </source>
</evidence>
<keyword evidence="5 10" id="KW-0547">Nucleotide-binding</keyword>
<feature type="binding site" evidence="10">
    <location>
        <position position="120"/>
    </location>
    <ligand>
        <name>(6S)-5-formyl-5,6,7,8-tetrahydrofolate</name>
        <dbReference type="ChEBI" id="CHEBI:57457"/>
    </ligand>
</feature>
<dbReference type="Pfam" id="PF12631">
    <property type="entry name" value="MnmE_helical"/>
    <property type="match status" value="1"/>
</dbReference>
<accession>A0A3M0B8Z8</accession>
<dbReference type="CDD" id="cd14858">
    <property type="entry name" value="TrmE_N"/>
    <property type="match status" value="1"/>
</dbReference>
<keyword evidence="6 10" id="KW-0378">Hydrolase</keyword>
<dbReference type="InterPro" id="IPR018948">
    <property type="entry name" value="GTP-bd_TrmE_N"/>
</dbReference>